<feature type="region of interest" description="Disordered" evidence="2">
    <location>
        <begin position="335"/>
        <end position="360"/>
    </location>
</feature>
<feature type="region of interest" description="Disordered" evidence="2">
    <location>
        <begin position="25"/>
        <end position="110"/>
    </location>
</feature>
<evidence type="ECO:0000256" key="2">
    <source>
        <dbReference type="SAM" id="MobiDB-lite"/>
    </source>
</evidence>
<dbReference type="InterPro" id="IPR001878">
    <property type="entry name" value="Znf_CCHC"/>
</dbReference>
<name>A0ABD3I495_9MARC</name>
<dbReference type="GO" id="GO:0008270">
    <property type="term" value="F:zinc ion binding"/>
    <property type="evidence" value="ECO:0007669"/>
    <property type="project" value="UniProtKB-KW"/>
</dbReference>
<dbReference type="PANTHER" id="PTHR31286">
    <property type="entry name" value="GLYCINE-RICH CELL WALL STRUCTURAL PROTEIN 1.8-LIKE"/>
    <property type="match status" value="1"/>
</dbReference>
<feature type="region of interest" description="Disordered" evidence="2">
    <location>
        <begin position="137"/>
        <end position="167"/>
    </location>
</feature>
<protein>
    <recommendedName>
        <fullName evidence="3">CCHC-type domain-containing protein</fullName>
    </recommendedName>
</protein>
<feature type="compositionally biased region" description="Polar residues" evidence="2">
    <location>
        <begin position="137"/>
        <end position="157"/>
    </location>
</feature>
<dbReference type="PANTHER" id="PTHR31286:SF180">
    <property type="entry name" value="OS10G0362600 PROTEIN"/>
    <property type="match status" value="1"/>
</dbReference>
<reference evidence="4 5" key="1">
    <citation type="submission" date="2024-09" db="EMBL/GenBank/DDBJ databases">
        <title>Chromosome-scale assembly of Riccia sorocarpa.</title>
        <authorList>
            <person name="Paukszto L."/>
        </authorList>
    </citation>
    <scope>NUCLEOTIDE SEQUENCE [LARGE SCALE GENOMIC DNA]</scope>
    <source>
        <strain evidence="4">LP-2024</strain>
        <tissue evidence="4">Aerial parts of the thallus</tissue>
    </source>
</reference>
<accession>A0ABD3I495</accession>
<feature type="compositionally biased region" description="Polar residues" evidence="2">
    <location>
        <begin position="25"/>
        <end position="37"/>
    </location>
</feature>
<keyword evidence="5" id="KW-1185">Reference proteome</keyword>
<feature type="compositionally biased region" description="Basic and acidic residues" evidence="2">
    <location>
        <begin position="451"/>
        <end position="476"/>
    </location>
</feature>
<dbReference type="Proteomes" id="UP001633002">
    <property type="component" value="Unassembled WGS sequence"/>
</dbReference>
<feature type="compositionally biased region" description="Polar residues" evidence="2">
    <location>
        <begin position="92"/>
        <end position="106"/>
    </location>
</feature>
<feature type="domain" description="CCHC-type" evidence="3">
    <location>
        <begin position="317"/>
        <end position="330"/>
    </location>
</feature>
<evidence type="ECO:0000259" key="3">
    <source>
        <dbReference type="PROSITE" id="PS50158"/>
    </source>
</evidence>
<dbReference type="EMBL" id="JBJQOH010000002">
    <property type="protein sequence ID" value="KAL3697597.1"/>
    <property type="molecule type" value="Genomic_DNA"/>
</dbReference>
<comment type="caution">
    <text evidence="4">The sequence shown here is derived from an EMBL/GenBank/DDBJ whole genome shotgun (WGS) entry which is preliminary data.</text>
</comment>
<dbReference type="InterPro" id="IPR040256">
    <property type="entry name" value="At4g02000-like"/>
</dbReference>
<evidence type="ECO:0000256" key="1">
    <source>
        <dbReference type="PROSITE-ProRule" id="PRU00047"/>
    </source>
</evidence>
<dbReference type="AlphaFoldDB" id="A0ABD3I495"/>
<dbReference type="PROSITE" id="PS50158">
    <property type="entry name" value="ZF_CCHC"/>
    <property type="match status" value="1"/>
</dbReference>
<feature type="region of interest" description="Disordered" evidence="2">
    <location>
        <begin position="433"/>
        <end position="476"/>
    </location>
</feature>
<sequence length="507" mass="55650">MGEKPGESPYDSVIRGFEAAKENLLRNNASRSASPSVDGSDVEKATYMRVQSSAEGGTLSQQQRRSITVQEPSTSSGGTEGSKFDRALTPAHSHSQSQANLRQHVTPQVERKRVMEQDLSLGLEAEGFPPLVAEQLQSTPREQGTQDVNGKSSQQIDRAQGKGPTANAWLVRPRIGLQRSRAIRNLYLDGVAPEWGSNEQRDQLLQQTPLWLDGHSLQIAPWTPDYNPRQAGVKKTATWVELPQVNPMIEPLCDRMLKALGQPTYRTLSRGQTRYPNVRGCVMMDEGSNRPNKIAIELPWGGVAVQEIRYQDVPNLCFRCRKPGHQTKDCMMATGSRNEAPQSGWRRNTGDTGRPGRPGIIPVGTVLEDTDSIDDGFTEVTRRKPGKTPGVFGGRELSLMAGVILNTGLVEDISKETDALAIVLVPVRLEWPGAEPTNLGEPSDNGSELSKPIEARDTLPRRSRSPIRDRPPRVEVGEGDVISLKVDHGVVNLGEAEKLNFSSYIPP</sequence>
<keyword evidence="1" id="KW-0479">Metal-binding</keyword>
<evidence type="ECO:0000313" key="5">
    <source>
        <dbReference type="Proteomes" id="UP001633002"/>
    </source>
</evidence>
<keyword evidence="1" id="KW-0862">Zinc</keyword>
<feature type="compositionally biased region" description="Polar residues" evidence="2">
    <location>
        <begin position="49"/>
        <end position="72"/>
    </location>
</feature>
<proteinExistence type="predicted"/>
<gene>
    <name evidence="4" type="ORF">R1sor_011673</name>
</gene>
<evidence type="ECO:0000313" key="4">
    <source>
        <dbReference type="EMBL" id="KAL3697597.1"/>
    </source>
</evidence>
<organism evidence="4 5">
    <name type="scientific">Riccia sorocarpa</name>
    <dbReference type="NCBI Taxonomy" id="122646"/>
    <lineage>
        <taxon>Eukaryota</taxon>
        <taxon>Viridiplantae</taxon>
        <taxon>Streptophyta</taxon>
        <taxon>Embryophyta</taxon>
        <taxon>Marchantiophyta</taxon>
        <taxon>Marchantiopsida</taxon>
        <taxon>Marchantiidae</taxon>
        <taxon>Marchantiales</taxon>
        <taxon>Ricciaceae</taxon>
        <taxon>Riccia</taxon>
    </lineage>
</organism>
<keyword evidence="1" id="KW-0863">Zinc-finger</keyword>